<keyword evidence="4 8" id="KW-0058">Aromatic hydrocarbons catabolism</keyword>
<dbReference type="Gene3D" id="3.10.180.10">
    <property type="entry name" value="2,3-Dihydroxybiphenyl 1,2-Dioxygenase, domain 1"/>
    <property type="match status" value="2"/>
</dbReference>
<dbReference type="PROSITE" id="PS51819">
    <property type="entry name" value="VOC"/>
    <property type="match status" value="2"/>
</dbReference>
<comment type="similarity">
    <text evidence="2 8">Belongs to the extradiol ring-cleavage dioxygenase family.</text>
</comment>
<dbReference type="InterPro" id="IPR037523">
    <property type="entry name" value="VOC_core"/>
</dbReference>
<sequence>MERGFNIIRTARAIVRVTDLEASRDFYVHALGFIETEADDNHIYLRGLEDQGHHCYVLKKADKPGVEVISYKVSCEEDLDKLETFFAGKGLPTKWVEAGSQRAIGRALRVKDISGIPVEFFCKMDRVERLLQRFDLYKGARMQRIDHFNCMVPDVQKAYDFYIDKLGFRCSEYTTTAKMDERIWAAWLHRKPAVHDVAYMNGKGPRLHHTGFWLSDPMSVIDTCDVLASMGYAKNIERGPGRHGLSNAFFLYLRDPDGHRVELYTGDYFTGDPDFEPVRWDLDDPQRATFWGHEAPDSWFEEAMEFLDVTSGEKVTTEEAKLEKRKPDFVM</sequence>
<dbReference type="InterPro" id="IPR004360">
    <property type="entry name" value="Glyas_Fos-R_dOase_dom"/>
</dbReference>
<evidence type="ECO:0000313" key="11">
    <source>
        <dbReference type="Proteomes" id="UP001519294"/>
    </source>
</evidence>
<dbReference type="PANTHER" id="PTHR21366">
    <property type="entry name" value="GLYOXALASE FAMILY PROTEIN"/>
    <property type="match status" value="1"/>
</dbReference>
<organism evidence="10 11">
    <name type="scientific">Virgibacillus alimentarius</name>
    <dbReference type="NCBI Taxonomy" id="698769"/>
    <lineage>
        <taxon>Bacteria</taxon>
        <taxon>Bacillati</taxon>
        <taxon>Bacillota</taxon>
        <taxon>Bacilli</taxon>
        <taxon>Bacillales</taxon>
        <taxon>Bacillaceae</taxon>
        <taxon>Virgibacillus</taxon>
    </lineage>
</organism>
<evidence type="ECO:0000256" key="5">
    <source>
        <dbReference type="ARBA" id="ARBA00022964"/>
    </source>
</evidence>
<proteinExistence type="inferred from homology"/>
<dbReference type="Pfam" id="PF00903">
    <property type="entry name" value="Glyoxalase"/>
    <property type="match status" value="1"/>
</dbReference>
<evidence type="ECO:0000256" key="6">
    <source>
        <dbReference type="ARBA" id="ARBA00023002"/>
    </source>
</evidence>
<dbReference type="PROSITE" id="PS00082">
    <property type="entry name" value="EXTRADIOL_DIOXYGENAS"/>
    <property type="match status" value="1"/>
</dbReference>
<reference evidence="10 11" key="1">
    <citation type="submission" date="2021-03" db="EMBL/GenBank/DDBJ databases">
        <title>Genomic Encyclopedia of Type Strains, Phase IV (KMG-IV): sequencing the most valuable type-strain genomes for metagenomic binning, comparative biology and taxonomic classification.</title>
        <authorList>
            <person name="Goeker M."/>
        </authorList>
    </citation>
    <scope>NUCLEOTIDE SEQUENCE [LARGE SCALE GENOMIC DNA]</scope>
    <source>
        <strain evidence="10 11">DSM 25790</strain>
    </source>
</reference>
<evidence type="ECO:0000256" key="7">
    <source>
        <dbReference type="ARBA" id="ARBA00023004"/>
    </source>
</evidence>
<evidence type="ECO:0000256" key="2">
    <source>
        <dbReference type="ARBA" id="ARBA00008784"/>
    </source>
</evidence>
<accession>A0ABS4S9N6</accession>
<dbReference type="Proteomes" id="UP001519294">
    <property type="component" value="Unassembled WGS sequence"/>
</dbReference>
<comment type="cofactor">
    <cofactor evidence="1 8">
        <name>Fe(2+)</name>
        <dbReference type="ChEBI" id="CHEBI:29033"/>
    </cofactor>
</comment>
<dbReference type="InterPro" id="IPR011981">
    <property type="entry name" value="DHPA_dOase_Mn/Fe"/>
</dbReference>
<evidence type="ECO:0000256" key="3">
    <source>
        <dbReference type="ARBA" id="ARBA00022723"/>
    </source>
</evidence>
<evidence type="ECO:0000256" key="4">
    <source>
        <dbReference type="ARBA" id="ARBA00022797"/>
    </source>
</evidence>
<keyword evidence="7 8" id="KW-0408">Iron</keyword>
<evidence type="ECO:0000313" key="10">
    <source>
        <dbReference type="EMBL" id="MBP2258210.1"/>
    </source>
</evidence>
<dbReference type="EMBL" id="JAGIKX010000021">
    <property type="protein sequence ID" value="MBP2258210.1"/>
    <property type="molecule type" value="Genomic_DNA"/>
</dbReference>
<evidence type="ECO:0000256" key="8">
    <source>
        <dbReference type="RuleBase" id="RU000683"/>
    </source>
</evidence>
<protein>
    <submittedName>
        <fullName evidence="10">3,4-dihydroxyphenylacetate 2,3-dioxygenase</fullName>
    </submittedName>
</protein>
<evidence type="ECO:0000259" key="9">
    <source>
        <dbReference type="PROSITE" id="PS51819"/>
    </source>
</evidence>
<keyword evidence="5 8" id="KW-0223">Dioxygenase</keyword>
<gene>
    <name evidence="10" type="ORF">J2Z81_002181</name>
</gene>
<dbReference type="InterPro" id="IPR029068">
    <property type="entry name" value="Glyas_Bleomycin-R_OHBP_Dase"/>
</dbReference>
<feature type="domain" description="VOC" evidence="9">
    <location>
        <begin position="9"/>
        <end position="123"/>
    </location>
</feature>
<dbReference type="RefSeq" id="WP_029266701.1">
    <property type="nucleotide sequence ID" value="NZ_JAGIKX010000021.1"/>
</dbReference>
<dbReference type="NCBIfam" id="TIGR02295">
    <property type="entry name" value="HpaD"/>
    <property type="match status" value="1"/>
</dbReference>
<feature type="domain" description="VOC" evidence="9">
    <location>
        <begin position="144"/>
        <end position="266"/>
    </location>
</feature>
<dbReference type="InterPro" id="IPR050383">
    <property type="entry name" value="GlyoxalaseI/FosfomycinResist"/>
</dbReference>
<keyword evidence="3" id="KW-0479">Metal-binding</keyword>
<name>A0ABS4S9N6_9BACI</name>
<dbReference type="SUPFAM" id="SSF54593">
    <property type="entry name" value="Glyoxalase/Bleomycin resistance protein/Dihydroxybiphenyl dioxygenase"/>
    <property type="match status" value="1"/>
</dbReference>
<dbReference type="InterPro" id="IPR000486">
    <property type="entry name" value="Xdiol_ring_cleave_dOase_1/2"/>
</dbReference>
<keyword evidence="11" id="KW-1185">Reference proteome</keyword>
<evidence type="ECO:0000256" key="1">
    <source>
        <dbReference type="ARBA" id="ARBA00001954"/>
    </source>
</evidence>
<keyword evidence="6 8" id="KW-0560">Oxidoreductase</keyword>
<comment type="caution">
    <text evidence="10">The sequence shown here is derived from an EMBL/GenBank/DDBJ whole genome shotgun (WGS) entry which is preliminary data.</text>
</comment>